<evidence type="ECO:0000313" key="3">
    <source>
        <dbReference type="Proteomes" id="UP000675781"/>
    </source>
</evidence>
<keyword evidence="3" id="KW-1185">Reference proteome</keyword>
<feature type="transmembrane region" description="Helical" evidence="1">
    <location>
        <begin position="79"/>
        <end position="97"/>
    </location>
</feature>
<name>A0A941IS64_9ACTN</name>
<feature type="transmembrane region" description="Helical" evidence="1">
    <location>
        <begin position="314"/>
        <end position="332"/>
    </location>
</feature>
<keyword evidence="1" id="KW-0472">Membrane</keyword>
<dbReference type="PANTHER" id="PTHR23530:SF1">
    <property type="entry name" value="PERMEASE, MAJOR FACILITATOR SUPERFAMILY-RELATED"/>
    <property type="match status" value="1"/>
</dbReference>
<dbReference type="EMBL" id="JAGSOG010000503">
    <property type="protein sequence ID" value="MBR7839595.1"/>
    <property type="molecule type" value="Genomic_DNA"/>
</dbReference>
<dbReference type="SUPFAM" id="SSF103473">
    <property type="entry name" value="MFS general substrate transporter"/>
    <property type="match status" value="1"/>
</dbReference>
<feature type="transmembrane region" description="Helical" evidence="1">
    <location>
        <begin position="109"/>
        <end position="130"/>
    </location>
</feature>
<dbReference type="Gene3D" id="1.20.1250.20">
    <property type="entry name" value="MFS general substrate transporter like domains"/>
    <property type="match status" value="1"/>
</dbReference>
<feature type="transmembrane region" description="Helical" evidence="1">
    <location>
        <begin position="272"/>
        <end position="294"/>
    </location>
</feature>
<dbReference type="CDD" id="cd06174">
    <property type="entry name" value="MFS"/>
    <property type="match status" value="1"/>
</dbReference>
<comment type="caution">
    <text evidence="2">The sequence shown here is derived from an EMBL/GenBank/DDBJ whole genome shotgun (WGS) entry which is preliminary data.</text>
</comment>
<sequence>MGLLLLSGARAGRVDPHRLYLLGIQAPLAALVALAQTTATVYYVSSGHLNPLELVTLGTSVELSYFFMQLPTGVLADLISRRLCVVAGIVLVGAGLAEQGLTPRFGSLLVGQFLIGLGAALQEGALDAWIADELDLERMTPVYLRATQLGLAAGIIGSILSALLASVWLSLPLLVGGTAVMGIGLMLAFVMPERRMPARSRSRDVPTVESSVLLRTMWTGFTRQLKDARIAVVAMPGFLILLGMIFFAGLWSESFDRLWGDFLLTDIRLPHLFGLPPAAWFSAISIVVSLLGLVSTQSAKRWTDHPDGRTTGRVLLVVTSLICIGVVAMAAARNFAPAITAYLCVQALRPVSAPLVTGWIVARVDPAVRATVLSARDMFDSAGQIVGGPFIGWIGIISTIRTALYAGAIALLPAIALLTSATTKMRPHTMPASTPDQTPALTEP</sequence>
<dbReference type="InterPro" id="IPR011701">
    <property type="entry name" value="MFS"/>
</dbReference>
<feature type="transmembrane region" description="Helical" evidence="1">
    <location>
        <begin position="171"/>
        <end position="191"/>
    </location>
</feature>
<dbReference type="GO" id="GO:0022857">
    <property type="term" value="F:transmembrane transporter activity"/>
    <property type="evidence" value="ECO:0007669"/>
    <property type="project" value="InterPro"/>
</dbReference>
<feature type="transmembrane region" description="Helical" evidence="1">
    <location>
        <begin position="390"/>
        <end position="418"/>
    </location>
</feature>
<gene>
    <name evidence="2" type="ORF">KDL01_40460</name>
</gene>
<dbReference type="InterPro" id="IPR036259">
    <property type="entry name" value="MFS_trans_sf"/>
</dbReference>
<dbReference type="Proteomes" id="UP000675781">
    <property type="component" value="Unassembled WGS sequence"/>
</dbReference>
<dbReference type="PANTHER" id="PTHR23530">
    <property type="entry name" value="TRANSPORT PROTEIN-RELATED"/>
    <property type="match status" value="1"/>
</dbReference>
<dbReference type="Pfam" id="PF07690">
    <property type="entry name" value="MFS_1"/>
    <property type="match status" value="1"/>
</dbReference>
<accession>A0A941IS64</accession>
<keyword evidence="1" id="KW-0812">Transmembrane</keyword>
<reference evidence="2" key="1">
    <citation type="submission" date="2021-04" db="EMBL/GenBank/DDBJ databases">
        <title>Genome based classification of Actinospica acidithermotolerans sp. nov., an actinobacterium isolated from an Indonesian hot spring.</title>
        <authorList>
            <person name="Kusuma A.B."/>
            <person name="Putra K.E."/>
            <person name="Nafisah S."/>
            <person name="Loh J."/>
            <person name="Nouioui I."/>
            <person name="Goodfellow M."/>
        </authorList>
    </citation>
    <scope>NUCLEOTIDE SEQUENCE</scope>
    <source>
        <strain evidence="2">CSCA 57</strain>
    </source>
</reference>
<protein>
    <submittedName>
        <fullName evidence="2">MFS transporter</fullName>
    </submittedName>
</protein>
<dbReference type="RefSeq" id="WP_212534020.1">
    <property type="nucleotide sequence ID" value="NZ_JAGSOG010000503.1"/>
</dbReference>
<feature type="transmembrane region" description="Helical" evidence="1">
    <location>
        <begin position="230"/>
        <end position="252"/>
    </location>
</feature>
<feature type="transmembrane region" description="Helical" evidence="1">
    <location>
        <begin position="142"/>
        <end position="165"/>
    </location>
</feature>
<proteinExistence type="predicted"/>
<organism evidence="2 3">
    <name type="scientific">Actinospica durhamensis</name>
    <dbReference type="NCBI Taxonomy" id="1508375"/>
    <lineage>
        <taxon>Bacteria</taxon>
        <taxon>Bacillati</taxon>
        <taxon>Actinomycetota</taxon>
        <taxon>Actinomycetes</taxon>
        <taxon>Catenulisporales</taxon>
        <taxon>Actinospicaceae</taxon>
        <taxon>Actinospica</taxon>
    </lineage>
</organism>
<evidence type="ECO:0000256" key="1">
    <source>
        <dbReference type="SAM" id="Phobius"/>
    </source>
</evidence>
<dbReference type="InterPro" id="IPR053160">
    <property type="entry name" value="MFS_DHA3_Transporter"/>
</dbReference>
<dbReference type="AlphaFoldDB" id="A0A941IS64"/>
<evidence type="ECO:0000313" key="2">
    <source>
        <dbReference type="EMBL" id="MBR7839595.1"/>
    </source>
</evidence>
<feature type="transmembrane region" description="Helical" evidence="1">
    <location>
        <begin position="20"/>
        <end position="43"/>
    </location>
</feature>
<feature type="transmembrane region" description="Helical" evidence="1">
    <location>
        <begin position="49"/>
        <end position="67"/>
    </location>
</feature>
<keyword evidence="1" id="KW-1133">Transmembrane helix</keyword>